<dbReference type="EMBL" id="JAVDQD010000001">
    <property type="protein sequence ID" value="MDR6238215.1"/>
    <property type="molecule type" value="Genomic_DNA"/>
</dbReference>
<gene>
    <name evidence="1" type="ORF">HNQ88_001191</name>
</gene>
<evidence type="ECO:0000313" key="2">
    <source>
        <dbReference type="Proteomes" id="UP001185092"/>
    </source>
</evidence>
<keyword evidence="2" id="KW-1185">Reference proteome</keyword>
<name>A0AAE3XLN0_9BACT</name>
<accession>A0AAE3XLN0</accession>
<proteinExistence type="predicted"/>
<dbReference type="RefSeq" id="WP_309937686.1">
    <property type="nucleotide sequence ID" value="NZ_AP025305.1"/>
</dbReference>
<protein>
    <submittedName>
        <fullName evidence="1">Uncharacterized protein</fullName>
    </submittedName>
</protein>
<evidence type="ECO:0000313" key="1">
    <source>
        <dbReference type="EMBL" id="MDR6238215.1"/>
    </source>
</evidence>
<sequence length="209" mass="24049">MSIFPELFVSIRRFLDSFYLIDNQRRASLDDIVDKLLIKSLNLTYDLHVNFLCNHNAKRSIYAHVWAYTAKVFFGIDKVSIWSSGIDPSKVKHSTAISIADKGFDVDVLDEDTGVYSVVLGEHLPNLTIFSKKCDLNEWQEEDSCTCVIVNCLDSWEYFQQNPIPCDQMLYAKQQGVDMLDLIGIEVFYIFSELNRKKQGMQSRKLALV</sequence>
<reference evidence="1" key="1">
    <citation type="submission" date="2023-07" db="EMBL/GenBank/DDBJ databases">
        <title>Genomic Encyclopedia of Type Strains, Phase IV (KMG-IV): sequencing the most valuable type-strain genomes for metagenomic binning, comparative biology and taxonomic classification.</title>
        <authorList>
            <person name="Goeker M."/>
        </authorList>
    </citation>
    <scope>NUCLEOTIDE SEQUENCE</scope>
    <source>
        <strain evidence="1">DSM 26174</strain>
    </source>
</reference>
<dbReference type="InterPro" id="IPR036196">
    <property type="entry name" value="Ptyr_pPase_sf"/>
</dbReference>
<comment type="caution">
    <text evidence="1">The sequence shown here is derived from an EMBL/GenBank/DDBJ whole genome shotgun (WGS) entry which is preliminary data.</text>
</comment>
<dbReference type="SUPFAM" id="SSF52788">
    <property type="entry name" value="Phosphotyrosine protein phosphatases I"/>
    <property type="match status" value="1"/>
</dbReference>
<dbReference type="Proteomes" id="UP001185092">
    <property type="component" value="Unassembled WGS sequence"/>
</dbReference>
<dbReference type="AlphaFoldDB" id="A0AAE3XLN0"/>
<organism evidence="1 2">
    <name type="scientific">Aureibacter tunicatorum</name>
    <dbReference type="NCBI Taxonomy" id="866807"/>
    <lineage>
        <taxon>Bacteria</taxon>
        <taxon>Pseudomonadati</taxon>
        <taxon>Bacteroidota</taxon>
        <taxon>Cytophagia</taxon>
        <taxon>Cytophagales</taxon>
        <taxon>Persicobacteraceae</taxon>
        <taxon>Aureibacter</taxon>
    </lineage>
</organism>
<dbReference type="Gene3D" id="3.40.50.2300">
    <property type="match status" value="1"/>
</dbReference>